<accession>A0ABR9DVA9</accession>
<dbReference type="Proteomes" id="UP000648482">
    <property type="component" value="Unassembled WGS sequence"/>
</dbReference>
<comment type="caution">
    <text evidence="1">The sequence shown here is derived from an EMBL/GenBank/DDBJ whole genome shotgun (WGS) entry which is preliminary data.</text>
</comment>
<evidence type="ECO:0000313" key="2">
    <source>
        <dbReference type="Proteomes" id="UP000648482"/>
    </source>
</evidence>
<name>A0ABR9DVA9_9GAMM</name>
<organism evidence="1 2">
    <name type="scientific">Pseudoalteromonas aliena SW19</name>
    <dbReference type="NCBI Taxonomy" id="1314866"/>
    <lineage>
        <taxon>Bacteria</taxon>
        <taxon>Pseudomonadati</taxon>
        <taxon>Pseudomonadota</taxon>
        <taxon>Gammaproteobacteria</taxon>
        <taxon>Alteromonadales</taxon>
        <taxon>Pseudoalteromonadaceae</taxon>
        <taxon>Pseudoalteromonas</taxon>
    </lineage>
</organism>
<keyword evidence="2" id="KW-1185">Reference proteome</keyword>
<dbReference type="EMBL" id="AQGU01000020">
    <property type="protein sequence ID" value="MBE0358123.1"/>
    <property type="molecule type" value="Genomic_DNA"/>
</dbReference>
<sequence length="36" mass="4082">MKELAIVEMEAVNGGLGWDENGNWVDCLQAIRKFFP</sequence>
<gene>
    <name evidence="1" type="ORF">PALI_a6002</name>
</gene>
<reference evidence="1 2" key="1">
    <citation type="submission" date="2015-06" db="EMBL/GenBank/DDBJ databases">
        <title>Genome sequence of Pseudoalteromonas aliena.</title>
        <authorList>
            <person name="Xie B.-B."/>
            <person name="Rong J.-C."/>
            <person name="Qin Q.-L."/>
            <person name="Zhang Y.-Z."/>
        </authorList>
    </citation>
    <scope>NUCLEOTIDE SEQUENCE [LARGE SCALE GENOMIC DNA]</scope>
    <source>
        <strain evidence="1 2">SW19</strain>
    </source>
</reference>
<evidence type="ECO:0000313" key="1">
    <source>
        <dbReference type="EMBL" id="MBE0358123.1"/>
    </source>
</evidence>
<protein>
    <submittedName>
        <fullName evidence="1">Uncharacterized protein</fullName>
    </submittedName>
</protein>
<proteinExistence type="predicted"/>